<dbReference type="InterPro" id="IPR003834">
    <property type="entry name" value="Cyt_c_assmbl_TM_dom"/>
</dbReference>
<feature type="transmembrane region" description="Helical" evidence="6">
    <location>
        <begin position="53"/>
        <end position="77"/>
    </location>
</feature>
<dbReference type="Pfam" id="PF02683">
    <property type="entry name" value="DsbD_TM"/>
    <property type="match status" value="1"/>
</dbReference>
<feature type="domain" description="Cytochrome C biogenesis protein transmembrane" evidence="7">
    <location>
        <begin position="13"/>
        <end position="215"/>
    </location>
</feature>
<protein>
    <submittedName>
        <fullName evidence="8">Cytochrome c biogenesis protein CcdA</fullName>
    </submittedName>
</protein>
<keyword evidence="5 6" id="KW-0472">Membrane</keyword>
<keyword evidence="3 6" id="KW-0812">Transmembrane</keyword>
<feature type="transmembrane region" description="Helical" evidence="6">
    <location>
        <begin position="122"/>
        <end position="152"/>
    </location>
</feature>
<organism evidence="8 9">
    <name type="scientific">Oceanotoga teriensis</name>
    <dbReference type="NCBI Taxonomy" id="515440"/>
    <lineage>
        <taxon>Bacteria</taxon>
        <taxon>Thermotogati</taxon>
        <taxon>Thermotogota</taxon>
        <taxon>Thermotogae</taxon>
        <taxon>Petrotogales</taxon>
        <taxon>Petrotogaceae</taxon>
        <taxon>Oceanotoga</taxon>
    </lineage>
</organism>
<gene>
    <name evidence="8" type="ORF">C7380_11823</name>
</gene>
<dbReference type="InterPro" id="IPR051790">
    <property type="entry name" value="Cytochrome_c-biogenesis_DsbD"/>
</dbReference>
<dbReference type="AlphaFoldDB" id="A0AA45C5B9"/>
<evidence type="ECO:0000256" key="6">
    <source>
        <dbReference type="SAM" id="Phobius"/>
    </source>
</evidence>
<sequence>MNNFGLQQNVTYLTAFTGGLISFLSPCIIPLIPIFFSILITDIKKPRIVIKRSIGFFLGLSLFFSILGVISGSISLLFAKYKWLIDLFGGILIIIFGIIYILKIQIFKNTNINLSKFKNDSFVSSFIMGIIISFVWIPCSGPILAAIFTMAATSENVIKSSITLFLYSLGISIPFLFLSGFISKLFSKISFGEPKWQKHLRIIGGSILIIVGILISTGFFNILQGV</sequence>
<evidence type="ECO:0000256" key="3">
    <source>
        <dbReference type="ARBA" id="ARBA00022692"/>
    </source>
</evidence>
<feature type="transmembrane region" description="Helical" evidence="6">
    <location>
        <begin position="164"/>
        <end position="182"/>
    </location>
</feature>
<comment type="caution">
    <text evidence="8">The sequence shown here is derived from an EMBL/GenBank/DDBJ whole genome shotgun (WGS) entry which is preliminary data.</text>
</comment>
<evidence type="ECO:0000313" key="8">
    <source>
        <dbReference type="EMBL" id="PWJ88511.1"/>
    </source>
</evidence>
<feature type="transmembrane region" description="Helical" evidence="6">
    <location>
        <begin position="83"/>
        <end position="102"/>
    </location>
</feature>
<evidence type="ECO:0000259" key="7">
    <source>
        <dbReference type="Pfam" id="PF02683"/>
    </source>
</evidence>
<evidence type="ECO:0000256" key="2">
    <source>
        <dbReference type="ARBA" id="ARBA00006143"/>
    </source>
</evidence>
<evidence type="ECO:0000256" key="5">
    <source>
        <dbReference type="ARBA" id="ARBA00023136"/>
    </source>
</evidence>
<dbReference type="GO" id="GO:0016020">
    <property type="term" value="C:membrane"/>
    <property type="evidence" value="ECO:0007669"/>
    <property type="project" value="UniProtKB-SubCell"/>
</dbReference>
<keyword evidence="9" id="KW-1185">Reference proteome</keyword>
<dbReference type="Proteomes" id="UP000245921">
    <property type="component" value="Unassembled WGS sequence"/>
</dbReference>
<name>A0AA45C5B9_9BACT</name>
<proteinExistence type="inferred from homology"/>
<feature type="transmembrane region" description="Helical" evidence="6">
    <location>
        <begin position="202"/>
        <end position="223"/>
    </location>
</feature>
<evidence type="ECO:0000256" key="1">
    <source>
        <dbReference type="ARBA" id="ARBA00004141"/>
    </source>
</evidence>
<dbReference type="EMBL" id="QGGI01000018">
    <property type="protein sequence ID" value="PWJ88511.1"/>
    <property type="molecule type" value="Genomic_DNA"/>
</dbReference>
<comment type="subcellular location">
    <subcellularLocation>
        <location evidence="1">Membrane</location>
        <topology evidence="1">Multi-pass membrane protein</topology>
    </subcellularLocation>
</comment>
<evidence type="ECO:0000313" key="9">
    <source>
        <dbReference type="Proteomes" id="UP000245921"/>
    </source>
</evidence>
<keyword evidence="4 6" id="KW-1133">Transmembrane helix</keyword>
<feature type="transmembrane region" description="Helical" evidence="6">
    <location>
        <begin position="20"/>
        <end position="41"/>
    </location>
</feature>
<dbReference type="RefSeq" id="WP_109605870.1">
    <property type="nucleotide sequence ID" value="NZ_QGGI01000018.1"/>
</dbReference>
<dbReference type="GO" id="GO:0017004">
    <property type="term" value="P:cytochrome complex assembly"/>
    <property type="evidence" value="ECO:0007669"/>
    <property type="project" value="InterPro"/>
</dbReference>
<accession>A0AA45C5B9</accession>
<dbReference type="PANTHER" id="PTHR31272:SF4">
    <property type="entry name" value="CYTOCHROME C-TYPE BIOGENESIS PROTEIN HI_1454-RELATED"/>
    <property type="match status" value="1"/>
</dbReference>
<comment type="similarity">
    <text evidence="2">Belongs to the DsbD family.</text>
</comment>
<reference evidence="8 9" key="1">
    <citation type="submission" date="2018-05" db="EMBL/GenBank/DDBJ databases">
        <title>Genomic Encyclopedia of Type Strains, Phase IV (KMG-IV): sequencing the most valuable type-strain genomes for metagenomic binning, comparative biology and taxonomic classification.</title>
        <authorList>
            <person name="Goeker M."/>
        </authorList>
    </citation>
    <scope>NUCLEOTIDE SEQUENCE [LARGE SCALE GENOMIC DNA]</scope>
    <source>
        <strain evidence="8 9">DSM 24906</strain>
    </source>
</reference>
<dbReference type="PANTHER" id="PTHR31272">
    <property type="entry name" value="CYTOCHROME C-TYPE BIOGENESIS PROTEIN HI_1454-RELATED"/>
    <property type="match status" value="1"/>
</dbReference>
<evidence type="ECO:0000256" key="4">
    <source>
        <dbReference type="ARBA" id="ARBA00022989"/>
    </source>
</evidence>